<proteinExistence type="predicted"/>
<name>D2ZUM0_NEIM2</name>
<protein>
    <submittedName>
        <fullName evidence="1">Uncharacterized protein</fullName>
    </submittedName>
</protein>
<sequence length="46" mass="5577">MFLHLKNRGRLKLLSFSNPIRSNFTFCPYFFKHFILNKKMPSEILT</sequence>
<accession>D2ZUM0</accession>
<organism evidence="1 2">
    <name type="scientific">Neisseria mucosa (strain ATCC 25996 / DSM 4631 / NCTC 10774 / M26)</name>
    <dbReference type="NCBI Taxonomy" id="546266"/>
    <lineage>
        <taxon>Bacteria</taxon>
        <taxon>Pseudomonadati</taxon>
        <taxon>Pseudomonadota</taxon>
        <taxon>Betaproteobacteria</taxon>
        <taxon>Neisseriales</taxon>
        <taxon>Neisseriaceae</taxon>
        <taxon>Neisseria</taxon>
    </lineage>
</organism>
<evidence type="ECO:0000313" key="2">
    <source>
        <dbReference type="Proteomes" id="UP000003344"/>
    </source>
</evidence>
<dbReference type="AlphaFoldDB" id="D2ZUM0"/>
<dbReference type="Proteomes" id="UP000003344">
    <property type="component" value="Unassembled WGS sequence"/>
</dbReference>
<comment type="caution">
    <text evidence="1">The sequence shown here is derived from an EMBL/GenBank/DDBJ whole genome shotgun (WGS) entry which is preliminary data.</text>
</comment>
<evidence type="ECO:0000313" key="1">
    <source>
        <dbReference type="EMBL" id="EFC89406.1"/>
    </source>
</evidence>
<gene>
    <name evidence="1" type="ORF">NEIMUCOT_04311</name>
</gene>
<reference evidence="1 2" key="1">
    <citation type="submission" date="2009-10" db="EMBL/GenBank/DDBJ databases">
        <authorList>
            <person name="Weinstock G."/>
            <person name="Sodergren E."/>
            <person name="Clifton S."/>
            <person name="Fulton L."/>
            <person name="Fulton B."/>
            <person name="Courtney L."/>
            <person name="Fronick C."/>
            <person name="Harrison M."/>
            <person name="Strong C."/>
            <person name="Farmer C."/>
            <person name="Delahaunty K."/>
            <person name="Markovic C."/>
            <person name="Hall O."/>
            <person name="Minx P."/>
            <person name="Tomlinson C."/>
            <person name="Mitreva M."/>
            <person name="Nelson J."/>
            <person name="Hou S."/>
            <person name="Wollam A."/>
            <person name="Pepin K.H."/>
            <person name="Johnson M."/>
            <person name="Bhonagiri V."/>
            <person name="Nash W.E."/>
            <person name="Warren W."/>
            <person name="Chinwalla A."/>
            <person name="Mardis E.R."/>
            <person name="Wilson R.K."/>
        </authorList>
    </citation>
    <scope>NUCLEOTIDE SEQUENCE [LARGE SCALE GENOMIC DNA]</scope>
    <source>
        <strain evidence="2">ATCC 25996 / DSM 4631 / NCTC 10774 / M26</strain>
    </source>
</reference>
<dbReference type="EMBL" id="ACDX02000003">
    <property type="protein sequence ID" value="EFC89406.1"/>
    <property type="molecule type" value="Genomic_DNA"/>
</dbReference>